<dbReference type="AlphaFoldDB" id="A0A438M8D4"/>
<feature type="region of interest" description="Disordered" evidence="1">
    <location>
        <begin position="106"/>
        <end position="129"/>
    </location>
</feature>
<keyword evidence="3" id="KW-1185">Reference proteome</keyword>
<evidence type="ECO:0000313" key="3">
    <source>
        <dbReference type="Proteomes" id="UP000284824"/>
    </source>
</evidence>
<gene>
    <name evidence="2" type="ORF">EDD27_4565</name>
</gene>
<reference evidence="2 3" key="1">
    <citation type="submission" date="2019-01" db="EMBL/GenBank/DDBJ databases">
        <title>Sequencing the genomes of 1000 actinobacteria strains.</title>
        <authorList>
            <person name="Klenk H.-P."/>
        </authorList>
    </citation>
    <scope>NUCLEOTIDE SEQUENCE [LARGE SCALE GENOMIC DNA]</scope>
    <source>
        <strain evidence="2 3">DSM 43925</strain>
    </source>
</reference>
<name>A0A438M8D4_9ACTN</name>
<feature type="compositionally biased region" description="Basic residues" evidence="1">
    <location>
        <begin position="1"/>
        <end position="10"/>
    </location>
</feature>
<protein>
    <submittedName>
        <fullName evidence="2">Uncharacterized protein</fullName>
    </submittedName>
</protein>
<sequence length="129" mass="13909">MDVTTQHRRSLFGDPAATLAPADAEAAERQARLSEEQGLMLSEVIRRICDALQGEVLGLVTELAGPQDGEDGQAVERFAATVAGAVRTRWPAWLSRIVPEQIAAVTGEEETPTWAKPAPTPERLRGPQP</sequence>
<organism evidence="2 3">
    <name type="scientific">Nonomuraea polychroma</name>
    <dbReference type="NCBI Taxonomy" id="46176"/>
    <lineage>
        <taxon>Bacteria</taxon>
        <taxon>Bacillati</taxon>
        <taxon>Actinomycetota</taxon>
        <taxon>Actinomycetes</taxon>
        <taxon>Streptosporangiales</taxon>
        <taxon>Streptosporangiaceae</taxon>
        <taxon>Nonomuraea</taxon>
    </lineage>
</organism>
<dbReference type="Proteomes" id="UP000284824">
    <property type="component" value="Unassembled WGS sequence"/>
</dbReference>
<dbReference type="EMBL" id="SAUN01000001">
    <property type="protein sequence ID" value="RVX41956.1"/>
    <property type="molecule type" value="Genomic_DNA"/>
</dbReference>
<evidence type="ECO:0000256" key="1">
    <source>
        <dbReference type="SAM" id="MobiDB-lite"/>
    </source>
</evidence>
<evidence type="ECO:0000313" key="2">
    <source>
        <dbReference type="EMBL" id="RVX41956.1"/>
    </source>
</evidence>
<proteinExistence type="predicted"/>
<accession>A0A438M8D4</accession>
<feature type="region of interest" description="Disordered" evidence="1">
    <location>
        <begin position="1"/>
        <end position="21"/>
    </location>
</feature>
<comment type="caution">
    <text evidence="2">The sequence shown here is derived from an EMBL/GenBank/DDBJ whole genome shotgun (WGS) entry which is preliminary data.</text>
</comment>